<proteinExistence type="predicted"/>
<dbReference type="InterPro" id="IPR025291">
    <property type="entry name" value="DUF4153"/>
</dbReference>
<feature type="transmembrane region" description="Helical" evidence="2">
    <location>
        <begin position="161"/>
        <end position="183"/>
    </location>
</feature>
<evidence type="ECO:0000313" key="3">
    <source>
        <dbReference type="EMBL" id="MCS7483923.1"/>
    </source>
</evidence>
<dbReference type="RefSeq" id="WP_259629376.1">
    <property type="nucleotide sequence ID" value="NZ_JANYMP010000039.1"/>
</dbReference>
<keyword evidence="2" id="KW-1133">Transmembrane helix</keyword>
<feature type="transmembrane region" description="Helical" evidence="2">
    <location>
        <begin position="203"/>
        <end position="224"/>
    </location>
</feature>
<evidence type="ECO:0000256" key="1">
    <source>
        <dbReference type="SAM" id="MobiDB-lite"/>
    </source>
</evidence>
<feature type="transmembrane region" description="Helical" evidence="2">
    <location>
        <begin position="245"/>
        <end position="267"/>
    </location>
</feature>
<feature type="transmembrane region" description="Helical" evidence="2">
    <location>
        <begin position="368"/>
        <end position="387"/>
    </location>
</feature>
<protein>
    <submittedName>
        <fullName evidence="3">DUF4173 domain-containing protein</fullName>
    </submittedName>
</protein>
<comment type="caution">
    <text evidence="3">The sequence shown here is derived from an EMBL/GenBank/DDBJ whole genome shotgun (WGS) entry which is preliminary data.</text>
</comment>
<evidence type="ECO:0000313" key="4">
    <source>
        <dbReference type="Proteomes" id="UP001141259"/>
    </source>
</evidence>
<keyword evidence="4" id="KW-1185">Reference proteome</keyword>
<feature type="transmembrane region" description="Helical" evidence="2">
    <location>
        <begin position="287"/>
        <end position="307"/>
    </location>
</feature>
<dbReference type="Pfam" id="PF13687">
    <property type="entry name" value="DUF4153"/>
    <property type="match status" value="1"/>
</dbReference>
<dbReference type="AlphaFoldDB" id="A0A9X2VY95"/>
<feature type="transmembrane region" description="Helical" evidence="2">
    <location>
        <begin position="432"/>
        <end position="452"/>
    </location>
</feature>
<sequence>MNDKPVVGMPRKLGLRRVAAVPATGMPVRSATAKPATAKPEAEQEPAPGRTVVEERAVDEPPAEEPAAQPTERPPAVPAVPARTVGQAAPPWPVLNHNPKPLWTAPVNPAPRRVLYAGAAAGITAAAVLPLGVPGLGWLLTAIVGVGGVFAVSNRRTPQHLAWAVATLLLLSVSTFFTSYWLFALTVMAACAAGALAVTDGRTLRGVVLGIAAAPLAALPSIKWAARGLREVQPARRGKNLGRTILISAGLLLVFVPLLAGADAAFARLLGDLIPSVDIGSPFEWGFLFVVVGLGTIGACYVQAVTLPLDAEPSARRTVSRREWAVPIGLLVAVFAVFVGVQLASLFGGDDYVQRTAELTYAEYARSGFWQLLAVTVLTLVVIGIATRYAARETAADRLWLRVLLGGLAGLTLVIVASALHRMWAYQQAYGFTTLRILVFSCEVWLALVYLLVIGAGVKLEAGWLPRSMVATGIATLLALAALNPDRFIAEHNVARWQATGKIDLAYLATLSVDAVPAFDALPADDRECLLVRMKSDVTDTGQWYAWNLSRELARPALDAVPWERGCDIGYTTTR</sequence>
<organism evidence="3 4">
    <name type="scientific">Umezawaea endophytica</name>
    <dbReference type="NCBI Taxonomy" id="1654476"/>
    <lineage>
        <taxon>Bacteria</taxon>
        <taxon>Bacillati</taxon>
        <taxon>Actinomycetota</taxon>
        <taxon>Actinomycetes</taxon>
        <taxon>Pseudonocardiales</taxon>
        <taxon>Pseudonocardiaceae</taxon>
        <taxon>Umezawaea</taxon>
    </lineage>
</organism>
<reference evidence="3" key="1">
    <citation type="submission" date="2022-08" db="EMBL/GenBank/DDBJ databases">
        <authorList>
            <person name="Tistechok S."/>
            <person name="Samborskyy M."/>
            <person name="Roman I."/>
        </authorList>
    </citation>
    <scope>NUCLEOTIDE SEQUENCE</scope>
    <source>
        <strain evidence="3">DSM 103496</strain>
    </source>
</reference>
<feature type="transmembrane region" description="Helical" evidence="2">
    <location>
        <begin position="328"/>
        <end position="348"/>
    </location>
</feature>
<feature type="transmembrane region" description="Helical" evidence="2">
    <location>
        <begin position="137"/>
        <end position="154"/>
    </location>
</feature>
<dbReference type="Proteomes" id="UP001141259">
    <property type="component" value="Unassembled WGS sequence"/>
</dbReference>
<gene>
    <name evidence="3" type="ORF">NZH93_44420</name>
</gene>
<keyword evidence="2" id="KW-0812">Transmembrane</keyword>
<feature type="region of interest" description="Disordered" evidence="1">
    <location>
        <begin position="18"/>
        <end position="78"/>
    </location>
</feature>
<feature type="transmembrane region" description="Helical" evidence="2">
    <location>
        <begin position="399"/>
        <end position="420"/>
    </location>
</feature>
<evidence type="ECO:0000256" key="2">
    <source>
        <dbReference type="SAM" id="Phobius"/>
    </source>
</evidence>
<dbReference type="EMBL" id="JANYMP010000039">
    <property type="protein sequence ID" value="MCS7483923.1"/>
    <property type="molecule type" value="Genomic_DNA"/>
</dbReference>
<keyword evidence="2" id="KW-0472">Membrane</keyword>
<feature type="transmembrane region" description="Helical" evidence="2">
    <location>
        <begin position="114"/>
        <end position="131"/>
    </location>
</feature>
<name>A0A9X2VY95_9PSEU</name>
<accession>A0A9X2VY95</accession>